<organism evidence="5 6">
    <name type="scientific">Terriglobus albidus</name>
    <dbReference type="NCBI Taxonomy" id="1592106"/>
    <lineage>
        <taxon>Bacteria</taxon>
        <taxon>Pseudomonadati</taxon>
        <taxon>Acidobacteriota</taxon>
        <taxon>Terriglobia</taxon>
        <taxon>Terriglobales</taxon>
        <taxon>Acidobacteriaceae</taxon>
        <taxon>Terriglobus</taxon>
    </lineage>
</organism>
<keyword evidence="3" id="KW-0998">Cell outer membrane</keyword>
<evidence type="ECO:0000259" key="4">
    <source>
        <dbReference type="Pfam" id="PF25183"/>
    </source>
</evidence>
<dbReference type="GO" id="GO:0009279">
    <property type="term" value="C:cell outer membrane"/>
    <property type="evidence" value="ECO:0007669"/>
    <property type="project" value="UniProtKB-SubCell"/>
</dbReference>
<dbReference type="SUPFAM" id="SSF56935">
    <property type="entry name" value="Porins"/>
    <property type="match status" value="1"/>
</dbReference>
<sequence>MIAYVPSQDAIASVNFSTNSFTAEQGLAGGAAINVIIKSGSNKLHGTLFEYNQSTPYNAKTWKYAAATVPKNMFNEFGGSIGGPILKNKLFFFFDIDRFTQRKTLSGYYNILDKNSALAKGDFSGVSATIYNPATGNADGSGRAAFANKQVPVSSVAQKLIASLPLPNVASTSSITSNYFATTTYSFDRYHLDSKISYTPNQKMSMFGRYSESPATINDPQALGAAGGPAVDNGQPGLAQSRVQNIGLGLTYAVSSRLFFDTNAGYTRQFIQYAPTNLDSNYGSDVLGIPGTNGSTTNYGGQPFFQFVSGSFTSLGNTQPSSPGQFRDNQYSYNANGTLLRGRHTFRAGVEYTHAALNHFQTGGTYGPRGGFVFSGAITALKGGAAPNAYTSLADFMLGLPQAFGKATQIQDPNALRFSSYAAYIQDTFQVTPRMVLTYGIRYERYPFAGRDHSGAYRYDPMTGNVLIGGKGGVPRDTGEKIGWGMVVPRLGVTYRLDDKTVVRSGFGMTVDPDNFRYLRDSYPAVILQSYNGASSYNVAGCLNSGSYAPVGGCQTVGIPTATLPDLSLGTLALPASVSTNTVPQNFRRGYLYTYNLAFERQLPAYLVATITYVGTKEVRATSPVNINAGTVGNGQAGRPQNIAFGKTADIFEEAPFGSVNYNGLQTQLRTQHYKSAQAGVIYTWSHAFDVSDNSTYGTILFADPAYYRRNYATSGYDRTNNLQVWGVFRSPFGKQGRFVQQGLAGMALGGWQLNTTLSKVSGTPLTIAASTTSLNAPGSTQVADQIKPTVAIYGAHNTGNVYFDTSAFAAVTAVRYGTSSRNSIRGPGYFTWNAGMFRSFSIWHESTFRFGVEAFDVTNTPGFSSPGVNISGSGFGQITGAFNNRTMRISGKIAF</sequence>
<evidence type="ECO:0000313" key="5">
    <source>
        <dbReference type="EMBL" id="QEE27990.1"/>
    </source>
</evidence>
<keyword evidence="2" id="KW-0472">Membrane</keyword>
<proteinExistence type="predicted"/>
<dbReference type="EMBL" id="CP042806">
    <property type="protein sequence ID" value="QEE27990.1"/>
    <property type="molecule type" value="Genomic_DNA"/>
</dbReference>
<dbReference type="Pfam" id="PF25183">
    <property type="entry name" value="OMP_b-brl_4"/>
    <property type="match status" value="1"/>
</dbReference>
<evidence type="ECO:0000256" key="3">
    <source>
        <dbReference type="ARBA" id="ARBA00023237"/>
    </source>
</evidence>
<dbReference type="OrthoDB" id="97893at2"/>
<reference evidence="5 6" key="1">
    <citation type="submission" date="2019-08" db="EMBL/GenBank/DDBJ databases">
        <title>Complete genome sequence of Terriglobus albidus strain ORNL.</title>
        <authorList>
            <person name="Podar M."/>
        </authorList>
    </citation>
    <scope>NUCLEOTIDE SEQUENCE [LARGE SCALE GENOMIC DNA]</scope>
    <source>
        <strain evidence="5 6">ORNL</strain>
    </source>
</reference>
<dbReference type="AlphaFoldDB" id="A0A5B9EBC6"/>
<name>A0A5B9EBC6_9BACT</name>
<evidence type="ECO:0000256" key="2">
    <source>
        <dbReference type="ARBA" id="ARBA00023136"/>
    </source>
</evidence>
<dbReference type="KEGG" id="talb:FTW19_08270"/>
<protein>
    <recommendedName>
        <fullName evidence="4">TonB-dependent transporter Oar-like beta-barrel domain-containing protein</fullName>
    </recommendedName>
</protein>
<dbReference type="RefSeq" id="WP_147647180.1">
    <property type="nucleotide sequence ID" value="NZ_CP042806.1"/>
</dbReference>
<accession>A0A5B9EBC6</accession>
<evidence type="ECO:0000256" key="1">
    <source>
        <dbReference type="ARBA" id="ARBA00004442"/>
    </source>
</evidence>
<feature type="domain" description="TonB-dependent transporter Oar-like beta-barrel" evidence="4">
    <location>
        <begin position="36"/>
        <end position="888"/>
    </location>
</feature>
<gene>
    <name evidence="5" type="ORF">FTW19_08270</name>
</gene>
<evidence type="ECO:0000313" key="6">
    <source>
        <dbReference type="Proteomes" id="UP000321820"/>
    </source>
</evidence>
<dbReference type="Proteomes" id="UP000321820">
    <property type="component" value="Chromosome"/>
</dbReference>
<dbReference type="InterPro" id="IPR057601">
    <property type="entry name" value="Oar-like_b-barrel"/>
</dbReference>
<comment type="subcellular location">
    <subcellularLocation>
        <location evidence="1">Cell outer membrane</location>
    </subcellularLocation>
</comment>
<dbReference type="Gene3D" id="2.40.170.20">
    <property type="entry name" value="TonB-dependent receptor, beta-barrel domain"/>
    <property type="match status" value="1"/>
</dbReference>
<keyword evidence="6" id="KW-1185">Reference proteome</keyword>
<dbReference type="InterPro" id="IPR036942">
    <property type="entry name" value="Beta-barrel_TonB_sf"/>
</dbReference>